<dbReference type="GO" id="GO:0016651">
    <property type="term" value="F:oxidoreductase activity, acting on NAD(P)H"/>
    <property type="evidence" value="ECO:0007669"/>
    <property type="project" value="TreeGrafter"/>
</dbReference>
<dbReference type="OrthoDB" id="9800167at2"/>
<dbReference type="PANTHER" id="PTHR43557">
    <property type="entry name" value="APOPTOSIS-INDUCING FACTOR 1"/>
    <property type="match status" value="1"/>
</dbReference>
<reference evidence="8" key="1">
    <citation type="submission" date="2016-10" db="EMBL/GenBank/DDBJ databases">
        <authorList>
            <person name="Varghese N."/>
            <person name="Submissions S."/>
        </authorList>
    </citation>
    <scope>NUCLEOTIDE SEQUENCE [LARGE SCALE GENOMIC DNA]</scope>
    <source>
        <strain evidence="8">ATCC 700689</strain>
    </source>
</reference>
<evidence type="ECO:0000313" key="8">
    <source>
        <dbReference type="Proteomes" id="UP000182894"/>
    </source>
</evidence>
<evidence type="ECO:0000256" key="1">
    <source>
        <dbReference type="ARBA" id="ARBA00001974"/>
    </source>
</evidence>
<dbReference type="PRINTS" id="PR00411">
    <property type="entry name" value="PNDRDTASEI"/>
</dbReference>
<keyword evidence="4" id="KW-0560">Oxidoreductase</keyword>
<evidence type="ECO:0000256" key="4">
    <source>
        <dbReference type="ARBA" id="ARBA00023002"/>
    </source>
</evidence>
<dbReference type="Gene3D" id="3.50.50.60">
    <property type="entry name" value="FAD/NAD(P)-binding domain"/>
    <property type="match status" value="2"/>
</dbReference>
<dbReference type="SUPFAM" id="SSF55424">
    <property type="entry name" value="FAD/NAD-linked reductases, dimerisation (C-terminal) domain"/>
    <property type="match status" value="1"/>
</dbReference>
<dbReference type="EMBL" id="FNCO01000002">
    <property type="protein sequence ID" value="SDG57317.1"/>
    <property type="molecule type" value="Genomic_DNA"/>
</dbReference>
<keyword evidence="8" id="KW-1185">Reference proteome</keyword>
<gene>
    <name evidence="7" type="ORF">SAMN05216605_102455</name>
</gene>
<dbReference type="AlphaFoldDB" id="A0A1G7VC67"/>
<keyword evidence="3" id="KW-0274">FAD</keyword>
<dbReference type="STRING" id="89065.SAMN05216605_102455"/>
<comment type="cofactor">
    <cofactor evidence="1">
        <name>FAD</name>
        <dbReference type="ChEBI" id="CHEBI:57692"/>
    </cofactor>
</comment>
<evidence type="ECO:0000256" key="3">
    <source>
        <dbReference type="ARBA" id="ARBA00022827"/>
    </source>
</evidence>
<dbReference type="InterPro" id="IPR036188">
    <property type="entry name" value="FAD/NAD-bd_sf"/>
</dbReference>
<dbReference type="Proteomes" id="UP000182894">
    <property type="component" value="Unassembled WGS sequence"/>
</dbReference>
<evidence type="ECO:0000259" key="5">
    <source>
        <dbReference type="Pfam" id="PF07992"/>
    </source>
</evidence>
<dbReference type="Gene3D" id="3.30.390.30">
    <property type="match status" value="1"/>
</dbReference>
<dbReference type="Pfam" id="PF14759">
    <property type="entry name" value="Reductase_C"/>
    <property type="match status" value="1"/>
</dbReference>
<dbReference type="PANTHER" id="PTHR43557:SF2">
    <property type="entry name" value="RIESKE DOMAIN-CONTAINING PROTEIN-RELATED"/>
    <property type="match status" value="1"/>
</dbReference>
<dbReference type="RefSeq" id="WP_074750897.1">
    <property type="nucleotide sequence ID" value="NZ_FNCO01000002.1"/>
</dbReference>
<evidence type="ECO:0000256" key="2">
    <source>
        <dbReference type="ARBA" id="ARBA00022630"/>
    </source>
</evidence>
<dbReference type="Pfam" id="PF07992">
    <property type="entry name" value="Pyr_redox_2"/>
    <property type="match status" value="1"/>
</dbReference>
<protein>
    <submittedName>
        <fullName evidence="7">NADPH-dependent 2,4-dienoyl-CoA reductase, sulfur reductase</fullName>
    </submittedName>
</protein>
<feature type="domain" description="Reductase C-terminal" evidence="6">
    <location>
        <begin position="322"/>
        <end position="404"/>
    </location>
</feature>
<dbReference type="InterPro" id="IPR016156">
    <property type="entry name" value="FAD/NAD-linked_Rdtase_dimer_sf"/>
</dbReference>
<name>A0A1G7VC67_9PSED</name>
<accession>A0A1G7VC67</accession>
<dbReference type="PRINTS" id="PR00368">
    <property type="entry name" value="FADPNR"/>
</dbReference>
<organism evidence="7 8">
    <name type="scientific">Pseudomonas abietaniphila</name>
    <dbReference type="NCBI Taxonomy" id="89065"/>
    <lineage>
        <taxon>Bacteria</taxon>
        <taxon>Pseudomonadati</taxon>
        <taxon>Pseudomonadota</taxon>
        <taxon>Gammaproteobacteria</taxon>
        <taxon>Pseudomonadales</taxon>
        <taxon>Pseudomonadaceae</taxon>
        <taxon>Pseudomonas</taxon>
    </lineage>
</organism>
<evidence type="ECO:0000313" key="7">
    <source>
        <dbReference type="EMBL" id="SDG57317.1"/>
    </source>
</evidence>
<dbReference type="InterPro" id="IPR050446">
    <property type="entry name" value="FAD-oxidoreductase/Apoptosis"/>
</dbReference>
<proteinExistence type="predicted"/>
<dbReference type="SUPFAM" id="SSF51905">
    <property type="entry name" value="FAD/NAD(P)-binding domain"/>
    <property type="match status" value="2"/>
</dbReference>
<sequence length="411" mass="43690">MSLASIVIVGAGQAGYQVAASLRQEGHTGRIVLIGDEPGLPYQRPPLSKAYLLGKIADTALLFRPADFFATQNIELIHDQATAIDRINRRVLLASGEALSYDHLVLATGAHNRPLAVPGAQLEGVFGIKTKLHADTLAPLVHAARDVVVVGAGFIGLEFAAVAAALGANVHVLELGDRPMARAVSREMSEVFRKAHEGWGVHFDFRQGLASIESDNGKVCAVITSDGRRLPADLVVFGIGVIANVQIASEAGLHIENGIKVDAHLLTSDPQISALGDVACFPCLHNDQQPIRLESVQNAVDQARCIAARLMGKPAAYEALPWFWTDQGALKLQIAGLSTGYDSSVIVGSPETSQLSVLCFRNDQLIAVESCNRPGDHMAARKILARAPQLTAAQAAAPGFELKAWEVANRP</sequence>
<dbReference type="GO" id="GO:0005737">
    <property type="term" value="C:cytoplasm"/>
    <property type="evidence" value="ECO:0007669"/>
    <property type="project" value="TreeGrafter"/>
</dbReference>
<dbReference type="InterPro" id="IPR028202">
    <property type="entry name" value="Reductase_C"/>
</dbReference>
<keyword evidence="2" id="KW-0285">Flavoprotein</keyword>
<feature type="domain" description="FAD/NAD(P)-binding" evidence="5">
    <location>
        <begin position="5"/>
        <end position="303"/>
    </location>
</feature>
<dbReference type="InterPro" id="IPR023753">
    <property type="entry name" value="FAD/NAD-binding_dom"/>
</dbReference>
<evidence type="ECO:0000259" key="6">
    <source>
        <dbReference type="Pfam" id="PF14759"/>
    </source>
</evidence>